<sequence length="42" mass="5187">MHRDGSIIISKQLLILHKKRHSVFKDFKEIFLFFFDVFFEKT</sequence>
<dbReference type="EMBL" id="BK032840">
    <property type="protein sequence ID" value="DAF63484.1"/>
    <property type="molecule type" value="Genomic_DNA"/>
</dbReference>
<organism evidence="1">
    <name type="scientific">Siphoviridae sp. ctgmM3</name>
    <dbReference type="NCBI Taxonomy" id="2827912"/>
    <lineage>
        <taxon>Viruses</taxon>
        <taxon>Duplodnaviria</taxon>
        <taxon>Heunggongvirae</taxon>
        <taxon>Uroviricota</taxon>
        <taxon>Caudoviricetes</taxon>
    </lineage>
</organism>
<evidence type="ECO:0000313" key="1">
    <source>
        <dbReference type="EMBL" id="DAF63484.1"/>
    </source>
</evidence>
<name>A0A8S5TJH9_9CAUD</name>
<proteinExistence type="predicted"/>
<reference evidence="1" key="1">
    <citation type="journal article" date="2021" name="Proc. Natl. Acad. Sci. U.S.A.">
        <title>A Catalog of Tens of Thousands of Viruses from Human Metagenomes Reveals Hidden Associations with Chronic Diseases.</title>
        <authorList>
            <person name="Tisza M.J."/>
            <person name="Buck C.B."/>
        </authorList>
    </citation>
    <scope>NUCLEOTIDE SEQUENCE</scope>
    <source>
        <strain evidence="1">CtgmM3</strain>
    </source>
</reference>
<protein>
    <submittedName>
        <fullName evidence="1">Uncharacterized protein</fullName>
    </submittedName>
</protein>
<accession>A0A8S5TJH9</accession>